<evidence type="ECO:0000256" key="4">
    <source>
        <dbReference type="HAMAP-Rule" id="MF_00171"/>
    </source>
</evidence>
<dbReference type="EMBL" id="BAQP01000182">
    <property type="protein sequence ID" value="GBQ26642.1"/>
    <property type="molecule type" value="Genomic_DNA"/>
</dbReference>
<dbReference type="EC" id="5.4.99.12" evidence="4"/>
<evidence type="ECO:0000256" key="5">
    <source>
        <dbReference type="RuleBase" id="RU003792"/>
    </source>
</evidence>
<sequence>MTSDIQRLSEPTIQRWALRIEYDGRPFVGWQRQSGNLSVQQVLEDAAARLAKGRTVPSVTAGRTDAGVHATGQVVHLDFPSATELTGSKVRDALNFHMKPYPVAIVDAVAVDHAWNARFSANRRSYRYRILNRRGRLALDEGRVWLVKRPLDAGAMALAAQQLLGRHDFTSFRASACQAASPLRTLDRLAVTRLDEEIVIEADARSFLHHQVRNMVGTLKLVGEGTWPPERVGEALRTCDRRAAGPTAPPDGLYLTAVGYDPDPFLSLNSCKNFRK</sequence>
<keyword evidence="3 4" id="KW-0413">Isomerase</keyword>
<comment type="subunit">
    <text evidence="4">Homodimer.</text>
</comment>
<gene>
    <name evidence="4" type="primary">truA</name>
    <name evidence="7" type="ORF">AA12717_2427</name>
</gene>
<dbReference type="PIRSF" id="PIRSF001430">
    <property type="entry name" value="tRNA_psdUrid_synth"/>
    <property type="match status" value="1"/>
</dbReference>
<keyword evidence="2 4" id="KW-0819">tRNA processing</keyword>
<feature type="binding site" evidence="4">
    <location>
        <position position="126"/>
    </location>
    <ligand>
        <name>substrate</name>
    </ligand>
</feature>
<feature type="active site" description="Nucleophile" evidence="4">
    <location>
        <position position="65"/>
    </location>
</feature>
<evidence type="ECO:0000313" key="7">
    <source>
        <dbReference type="EMBL" id="GBQ26642.1"/>
    </source>
</evidence>
<dbReference type="InterPro" id="IPR020097">
    <property type="entry name" value="PsdUridine_synth_TruA_a/b_dom"/>
</dbReference>
<name>A0ABQ0P8I0_9PROT</name>
<dbReference type="PANTHER" id="PTHR11142">
    <property type="entry name" value="PSEUDOURIDYLATE SYNTHASE"/>
    <property type="match status" value="1"/>
</dbReference>
<dbReference type="CDD" id="cd02570">
    <property type="entry name" value="PseudoU_synth_EcTruA"/>
    <property type="match status" value="1"/>
</dbReference>
<dbReference type="SUPFAM" id="SSF55120">
    <property type="entry name" value="Pseudouridine synthase"/>
    <property type="match status" value="1"/>
</dbReference>
<dbReference type="Gene3D" id="3.30.70.580">
    <property type="entry name" value="Pseudouridine synthase I, catalytic domain, N-terminal subdomain"/>
    <property type="match status" value="1"/>
</dbReference>
<comment type="catalytic activity">
    <reaction evidence="4 5">
        <text>uridine(38/39/40) in tRNA = pseudouridine(38/39/40) in tRNA</text>
        <dbReference type="Rhea" id="RHEA:22376"/>
        <dbReference type="Rhea" id="RHEA-COMP:10085"/>
        <dbReference type="Rhea" id="RHEA-COMP:10087"/>
        <dbReference type="ChEBI" id="CHEBI:65314"/>
        <dbReference type="ChEBI" id="CHEBI:65315"/>
        <dbReference type="EC" id="5.4.99.12"/>
    </reaction>
</comment>
<accession>A0ABQ0P8I0</accession>
<dbReference type="PANTHER" id="PTHR11142:SF0">
    <property type="entry name" value="TRNA PSEUDOURIDINE SYNTHASE-LIKE 1"/>
    <property type="match status" value="1"/>
</dbReference>
<protein>
    <recommendedName>
        <fullName evidence="4">tRNA pseudouridine synthase A</fullName>
        <ecNumber evidence="4">5.4.99.12</ecNumber>
    </recommendedName>
    <alternativeName>
        <fullName evidence="4">tRNA pseudouridine(38-40) synthase</fullName>
    </alternativeName>
    <alternativeName>
        <fullName evidence="4">tRNA pseudouridylate synthase I</fullName>
    </alternativeName>
    <alternativeName>
        <fullName evidence="4">tRNA-uridine isomerase I</fullName>
    </alternativeName>
</protein>
<evidence type="ECO:0000256" key="2">
    <source>
        <dbReference type="ARBA" id="ARBA00022694"/>
    </source>
</evidence>
<comment type="similarity">
    <text evidence="1 4 5">Belongs to the tRNA pseudouridine synthase TruA family.</text>
</comment>
<feature type="domain" description="Pseudouridine synthase I TruA alpha/beta" evidence="6">
    <location>
        <begin position="21"/>
        <end position="119"/>
    </location>
</feature>
<evidence type="ECO:0000256" key="1">
    <source>
        <dbReference type="ARBA" id="ARBA00009375"/>
    </source>
</evidence>
<comment type="caution">
    <text evidence="4">Lacks conserved residue(s) required for the propagation of feature annotation.</text>
</comment>
<dbReference type="InterPro" id="IPR020095">
    <property type="entry name" value="PsdUridine_synth_TruA_C"/>
</dbReference>
<dbReference type="NCBIfam" id="TIGR00071">
    <property type="entry name" value="hisT_truA"/>
    <property type="match status" value="1"/>
</dbReference>
<evidence type="ECO:0000313" key="8">
    <source>
        <dbReference type="Proteomes" id="UP001060895"/>
    </source>
</evidence>
<dbReference type="InterPro" id="IPR001406">
    <property type="entry name" value="PsdUridine_synth_TruA"/>
</dbReference>
<keyword evidence="8" id="KW-1185">Reference proteome</keyword>
<dbReference type="InterPro" id="IPR020094">
    <property type="entry name" value="TruA/RsuA/RluB/E/F_N"/>
</dbReference>
<dbReference type="Pfam" id="PF01416">
    <property type="entry name" value="PseudoU_synth_1"/>
    <property type="match status" value="2"/>
</dbReference>
<dbReference type="HAMAP" id="MF_00171">
    <property type="entry name" value="TruA"/>
    <property type="match status" value="1"/>
</dbReference>
<evidence type="ECO:0000259" key="6">
    <source>
        <dbReference type="Pfam" id="PF01416"/>
    </source>
</evidence>
<evidence type="ECO:0000256" key="3">
    <source>
        <dbReference type="ARBA" id="ARBA00023235"/>
    </source>
</evidence>
<dbReference type="InterPro" id="IPR020103">
    <property type="entry name" value="PsdUridine_synth_cat_dom_sf"/>
</dbReference>
<feature type="domain" description="Pseudouridine synthase I TruA alpha/beta" evidence="6">
    <location>
        <begin position="159"/>
        <end position="261"/>
    </location>
</feature>
<dbReference type="Proteomes" id="UP001060895">
    <property type="component" value="Unassembled WGS sequence"/>
</dbReference>
<comment type="caution">
    <text evidence="7">The sequence shown here is derived from an EMBL/GenBank/DDBJ whole genome shotgun (WGS) entry which is preliminary data.</text>
</comment>
<proteinExistence type="inferred from homology"/>
<comment type="function">
    <text evidence="4">Formation of pseudouridine at positions 38, 39 and 40 in the anticodon stem and loop of transfer RNAs.</text>
</comment>
<organism evidence="7 8">
    <name type="scientific">Gluconacetobacter sacchari DSM 12717</name>
    <dbReference type="NCBI Taxonomy" id="1307940"/>
    <lineage>
        <taxon>Bacteria</taxon>
        <taxon>Pseudomonadati</taxon>
        <taxon>Pseudomonadota</taxon>
        <taxon>Alphaproteobacteria</taxon>
        <taxon>Acetobacterales</taxon>
        <taxon>Acetobacteraceae</taxon>
        <taxon>Gluconacetobacter</taxon>
    </lineage>
</organism>
<reference evidence="7" key="1">
    <citation type="submission" date="2013-04" db="EMBL/GenBank/DDBJ databases">
        <title>The genome sequencing project of 58 acetic acid bacteria.</title>
        <authorList>
            <person name="Okamoto-Kainuma A."/>
            <person name="Ishikawa M."/>
            <person name="Umino S."/>
            <person name="Koizumi Y."/>
            <person name="Shiwa Y."/>
            <person name="Yoshikawa H."/>
            <person name="Matsutani M."/>
            <person name="Matsushita K."/>
        </authorList>
    </citation>
    <scope>NUCLEOTIDE SEQUENCE</scope>
    <source>
        <strain evidence="7">DSM 12717</strain>
    </source>
</reference>
<dbReference type="Gene3D" id="3.30.70.660">
    <property type="entry name" value="Pseudouridine synthase I, catalytic domain, C-terminal subdomain"/>
    <property type="match status" value="1"/>
</dbReference>